<evidence type="ECO:0000256" key="1">
    <source>
        <dbReference type="SAM" id="MobiDB-lite"/>
    </source>
</evidence>
<dbReference type="EMBL" id="CALNXI010000007">
    <property type="protein sequence ID" value="CAH3014206.1"/>
    <property type="molecule type" value="Genomic_DNA"/>
</dbReference>
<gene>
    <name evidence="2" type="ORF">PEVE_00039599</name>
</gene>
<evidence type="ECO:0000313" key="3">
    <source>
        <dbReference type="Proteomes" id="UP001159427"/>
    </source>
</evidence>
<feature type="region of interest" description="Disordered" evidence="1">
    <location>
        <begin position="239"/>
        <end position="259"/>
    </location>
</feature>
<accession>A0ABN8LEZ1</accession>
<keyword evidence="3" id="KW-1185">Reference proteome</keyword>
<protein>
    <submittedName>
        <fullName evidence="2">Uncharacterized protein</fullName>
    </submittedName>
</protein>
<evidence type="ECO:0000313" key="2">
    <source>
        <dbReference type="EMBL" id="CAH3014206.1"/>
    </source>
</evidence>
<sequence>MNNELKDPLEKVSNSLRRAVSINKSKETDLRTTMNTIQRECRRSFNTWSLKQEKFLRAKQNLVPAMQLDQAFQTKNVRNDDTTQTKPRERRITLVRAVAPVSLADANRSRSPADLVLPSITAPNKTDGRRKKISTSGLLPPVITLANTSQFFQENKRTRRISDHRQPLTSFTTNERGYKHNLSSRMVKKMGKVVDLTTNKKLLDHSNVHQQATDSETNEEKSSKQVMPGIMEETGYTRHQEHSLISGNLLPDITPTDNTNQRAKEQWKKVRESLTKITGKKKKTDINKLSMIELTKLYEEIRECRYLRVGNHSSFTAEHPDHTSRTCKCLACTVKDKNKLKNHLSAPE</sequence>
<dbReference type="Proteomes" id="UP001159427">
    <property type="component" value="Unassembled WGS sequence"/>
</dbReference>
<feature type="region of interest" description="Disordered" evidence="1">
    <location>
        <begin position="201"/>
        <end position="227"/>
    </location>
</feature>
<proteinExistence type="predicted"/>
<reference evidence="2 3" key="1">
    <citation type="submission" date="2022-05" db="EMBL/GenBank/DDBJ databases">
        <authorList>
            <consortium name="Genoscope - CEA"/>
            <person name="William W."/>
        </authorList>
    </citation>
    <scope>NUCLEOTIDE SEQUENCE [LARGE SCALE GENOMIC DNA]</scope>
</reference>
<name>A0ABN8LEZ1_9CNID</name>
<organism evidence="2 3">
    <name type="scientific">Porites evermanni</name>
    <dbReference type="NCBI Taxonomy" id="104178"/>
    <lineage>
        <taxon>Eukaryota</taxon>
        <taxon>Metazoa</taxon>
        <taxon>Cnidaria</taxon>
        <taxon>Anthozoa</taxon>
        <taxon>Hexacorallia</taxon>
        <taxon>Scleractinia</taxon>
        <taxon>Fungiina</taxon>
        <taxon>Poritidae</taxon>
        <taxon>Porites</taxon>
    </lineage>
</organism>
<comment type="caution">
    <text evidence="2">The sequence shown here is derived from an EMBL/GenBank/DDBJ whole genome shotgun (WGS) entry which is preliminary data.</text>
</comment>